<reference evidence="1 2" key="1">
    <citation type="submission" date="2018-07" db="EMBL/GenBank/DDBJ databases">
        <title>New species, Clostridium PI-S10-A1B.</title>
        <authorList>
            <person name="Krishna G."/>
            <person name="Summeta K."/>
            <person name="Shikha S."/>
            <person name="Prabhu P.B."/>
            <person name="Suresh K."/>
        </authorList>
    </citation>
    <scope>NUCLEOTIDE SEQUENCE [LARGE SCALE GENOMIC DNA]</scope>
    <source>
        <strain evidence="1 2">PI-S10-A1B</strain>
    </source>
</reference>
<name>A0A3E2NB26_9FIRM</name>
<dbReference type="AlphaFoldDB" id="A0A3E2NB26"/>
<evidence type="ECO:0000313" key="2">
    <source>
        <dbReference type="Proteomes" id="UP000260680"/>
    </source>
</evidence>
<dbReference type="OrthoDB" id="9821285at2"/>
<protein>
    <submittedName>
        <fullName evidence="1">Uncharacterized protein</fullName>
    </submittedName>
</protein>
<proteinExistence type="predicted"/>
<organism evidence="1 2">
    <name type="scientific">Lacrimispora amygdalina</name>
    <dbReference type="NCBI Taxonomy" id="253257"/>
    <lineage>
        <taxon>Bacteria</taxon>
        <taxon>Bacillati</taxon>
        <taxon>Bacillota</taxon>
        <taxon>Clostridia</taxon>
        <taxon>Lachnospirales</taxon>
        <taxon>Lachnospiraceae</taxon>
        <taxon>Lacrimispora</taxon>
    </lineage>
</organism>
<dbReference type="RefSeq" id="WP_117417599.1">
    <property type="nucleotide sequence ID" value="NZ_QOHO01000043.1"/>
</dbReference>
<dbReference type="EMBL" id="QOHO01000043">
    <property type="protein sequence ID" value="RFZ78225.1"/>
    <property type="molecule type" value="Genomic_DNA"/>
</dbReference>
<comment type="caution">
    <text evidence="1">The sequence shown here is derived from an EMBL/GenBank/DDBJ whole genome shotgun (WGS) entry which is preliminary data.</text>
</comment>
<sequence>MAIKGVFESSNMLSTKGAKRIFDAISTTEELENGLIGYIDELADGEDYTYVFHKGLSAGKTTVVIDQPAWTADTTYKSNQRKDKFVIPAGTKFRVRELALNDEFLVNTACVTAASVANFVKDAYVTVDATTGKLVASATTTADVAFEGTVMRKRVQGATLVTAANTYGYSRDMYEIKVTTLA</sequence>
<dbReference type="Proteomes" id="UP000260680">
    <property type="component" value="Unassembled WGS sequence"/>
</dbReference>
<gene>
    <name evidence="1" type="ORF">DS742_13990</name>
</gene>
<evidence type="ECO:0000313" key="1">
    <source>
        <dbReference type="EMBL" id="RFZ78225.1"/>
    </source>
</evidence>
<accession>A0A3E2NB26</accession>